<evidence type="ECO:0000313" key="3">
    <source>
        <dbReference type="EMBL" id="SMF93355.1"/>
    </source>
</evidence>
<dbReference type="CDD" id="cd05387">
    <property type="entry name" value="BY-kinase"/>
    <property type="match status" value="1"/>
</dbReference>
<keyword evidence="3" id="KW-0808">Transferase</keyword>
<evidence type="ECO:0000313" key="4">
    <source>
        <dbReference type="Proteomes" id="UP000192923"/>
    </source>
</evidence>
<dbReference type="InterPro" id="IPR037257">
    <property type="entry name" value="T2SS_E_N_sf"/>
</dbReference>
<name>A0A1Y6D024_9GAMM</name>
<evidence type="ECO:0000256" key="1">
    <source>
        <dbReference type="ARBA" id="ARBA00022741"/>
    </source>
</evidence>
<keyword evidence="2" id="KW-0067">ATP-binding</keyword>
<keyword evidence="1" id="KW-0547">Nucleotide-binding</keyword>
<gene>
    <name evidence="3" type="ORF">SAMN02949497_0633</name>
</gene>
<evidence type="ECO:0000256" key="2">
    <source>
        <dbReference type="ARBA" id="ARBA00022840"/>
    </source>
</evidence>
<dbReference type="InterPro" id="IPR050445">
    <property type="entry name" value="Bact_polysacc_biosynth/exp"/>
</dbReference>
<dbReference type="PANTHER" id="PTHR32309:SF13">
    <property type="entry name" value="FERRIC ENTEROBACTIN TRANSPORT PROTEIN FEPE"/>
    <property type="match status" value="1"/>
</dbReference>
<dbReference type="Pfam" id="PF06564">
    <property type="entry name" value="CBP_BcsQ"/>
    <property type="match status" value="1"/>
</dbReference>
<dbReference type="SUPFAM" id="SSF52540">
    <property type="entry name" value="P-loop containing nucleoside triphosphate hydrolases"/>
    <property type="match status" value="1"/>
</dbReference>
<dbReference type="SUPFAM" id="SSF160246">
    <property type="entry name" value="EspE N-terminal domain-like"/>
    <property type="match status" value="1"/>
</dbReference>
<dbReference type="GO" id="GO:0004713">
    <property type="term" value="F:protein tyrosine kinase activity"/>
    <property type="evidence" value="ECO:0007669"/>
    <property type="project" value="TreeGrafter"/>
</dbReference>
<proteinExistence type="predicted"/>
<dbReference type="InterPro" id="IPR005702">
    <property type="entry name" value="Wzc-like_C"/>
</dbReference>
<dbReference type="InterPro" id="IPR017746">
    <property type="entry name" value="Cellulose_synthase_operon_BcsQ"/>
</dbReference>
<dbReference type="PANTHER" id="PTHR32309">
    <property type="entry name" value="TYROSINE-PROTEIN KINASE"/>
    <property type="match status" value="1"/>
</dbReference>
<dbReference type="Proteomes" id="UP000192923">
    <property type="component" value="Unassembled WGS sequence"/>
</dbReference>
<dbReference type="InterPro" id="IPR017479">
    <property type="entry name" value="Tyr_kinase_chain_length_EpsG"/>
</dbReference>
<dbReference type="AlphaFoldDB" id="A0A1Y6D024"/>
<reference evidence="3 4" key="1">
    <citation type="submission" date="2016-12" db="EMBL/GenBank/DDBJ databases">
        <authorList>
            <person name="Song W.-J."/>
            <person name="Kurnit D.M."/>
        </authorList>
    </citation>
    <scope>NUCLEOTIDE SEQUENCE [LARGE SCALE GENOMIC DNA]</scope>
    <source>
        <strain evidence="3 4">175</strain>
    </source>
</reference>
<accession>A0A1Y6D024</accession>
<organism evidence="3 4">
    <name type="scientific">Methylomagnum ishizawai</name>
    <dbReference type="NCBI Taxonomy" id="1760988"/>
    <lineage>
        <taxon>Bacteria</taxon>
        <taxon>Pseudomonadati</taxon>
        <taxon>Pseudomonadota</taxon>
        <taxon>Gammaproteobacteria</taxon>
        <taxon>Methylococcales</taxon>
        <taxon>Methylococcaceae</taxon>
        <taxon>Methylomagnum</taxon>
    </lineage>
</organism>
<dbReference type="STRING" id="1760988.SAMN02949497_0633"/>
<sequence length="307" mass="33579">MKELHKESHAEPVRVERLERRAGFPQALASKPIGKLLAETGKIGFLDIDAIERRQQERGLRFGEAAVSLGLVENADVEIALARQFDYAYFVPGQPEAQAFSPELTLAHAPFGDRAEVFRRLRSQLNLRLFGLEDATALAVAGLDRGDGCSYVAANLAVAFAQLGVRTLLMDANLREPRQHRIFGLAQRQGLADVLAGRRGTEVIAEIGAFGGLSVLPAGTVPPNPQELLDRPAFAALLRECGRIYAVVIVDTPAANRYADTQIIAANTKNVLLVVRKNQTRMKDLEAVKTHLIDARVEWVAAVFNDI</sequence>
<dbReference type="GO" id="GO:0005524">
    <property type="term" value="F:ATP binding"/>
    <property type="evidence" value="ECO:0007669"/>
    <property type="project" value="UniProtKB-KW"/>
</dbReference>
<dbReference type="NCBIfam" id="TIGR01007">
    <property type="entry name" value="eps_fam"/>
    <property type="match status" value="1"/>
</dbReference>
<protein>
    <submittedName>
        <fullName evidence="3">Chain length determinant protein tyrosine kinase EpsG</fullName>
    </submittedName>
</protein>
<dbReference type="Gene3D" id="3.40.50.300">
    <property type="entry name" value="P-loop containing nucleotide triphosphate hydrolases"/>
    <property type="match status" value="1"/>
</dbReference>
<dbReference type="EMBL" id="FXAM01000001">
    <property type="protein sequence ID" value="SMF93355.1"/>
    <property type="molecule type" value="Genomic_DNA"/>
</dbReference>
<dbReference type="RefSeq" id="WP_085209867.1">
    <property type="nucleotide sequence ID" value="NZ_FXAM01000001.1"/>
</dbReference>
<dbReference type="NCBIfam" id="TIGR03029">
    <property type="entry name" value="EpsG"/>
    <property type="match status" value="1"/>
</dbReference>
<dbReference type="GO" id="GO:0005886">
    <property type="term" value="C:plasma membrane"/>
    <property type="evidence" value="ECO:0007669"/>
    <property type="project" value="TreeGrafter"/>
</dbReference>
<dbReference type="OrthoDB" id="9775724at2"/>
<keyword evidence="3" id="KW-0418">Kinase</keyword>
<dbReference type="InterPro" id="IPR027417">
    <property type="entry name" value="P-loop_NTPase"/>
</dbReference>
<keyword evidence="4" id="KW-1185">Reference proteome</keyword>